<proteinExistence type="predicted"/>
<reference evidence="3" key="1">
    <citation type="submission" date="2021-02" db="EMBL/GenBank/DDBJ databases">
        <title>Leucobacter sp. CX169.</title>
        <authorList>
            <person name="Cheng Y."/>
        </authorList>
    </citation>
    <scope>NUCLEOTIDE SEQUENCE [LARGE SCALE GENOMIC DNA]</scope>
    <source>
        <strain evidence="3">JY899</strain>
    </source>
</reference>
<dbReference type="InterPro" id="IPR018228">
    <property type="entry name" value="DNase_TatD-rel_CS"/>
</dbReference>
<dbReference type="GO" id="GO:0016787">
    <property type="term" value="F:hydrolase activity"/>
    <property type="evidence" value="ECO:0007669"/>
    <property type="project" value="UniProtKB-KW"/>
</dbReference>
<dbReference type="RefSeq" id="WP_187996073.1">
    <property type="nucleotide sequence ID" value="NZ_JACEXG010000001.1"/>
</dbReference>
<gene>
    <name evidence="2" type="ORF">JVW63_02495</name>
</gene>
<evidence type="ECO:0000313" key="2">
    <source>
        <dbReference type="EMBL" id="MBM9432574.1"/>
    </source>
</evidence>
<dbReference type="Gene3D" id="3.20.20.140">
    <property type="entry name" value="Metal-dependent hydrolases"/>
    <property type="match status" value="1"/>
</dbReference>
<sequence>MSKKGRSLFPPIPEPLPIPIIDNHTHVGQDREGQVQGVDEDGNLRYPLLIEGQIAAMIKAGVSHAITVGCEIPDLVDVIELARAHPEFSAAIAIHPNEAAMHAGVREIAPDGLEPNVADHHREYDLADAINRVAELARDVVAIGETGLDYFRTGEEGKGAQQESFRAHIRLAKELGLPLQIHDRDAHEDTVRILLDEGAPERTVFHCFSGDRHLAEILAVHGWYASFSGTVTFPKNIELREALEILPSELILVETDAPYLTAHPYRGRPNAPYLATLTARAISEIRNVPLVTVCEQIVETTNRVYFS</sequence>
<evidence type="ECO:0000256" key="1">
    <source>
        <dbReference type="ARBA" id="ARBA00022801"/>
    </source>
</evidence>
<keyword evidence="1 2" id="KW-0378">Hydrolase</keyword>
<dbReference type="Pfam" id="PF01026">
    <property type="entry name" value="TatD_DNase"/>
    <property type="match status" value="1"/>
</dbReference>
<keyword evidence="3" id="KW-1185">Reference proteome</keyword>
<dbReference type="PANTHER" id="PTHR46124">
    <property type="entry name" value="D-AMINOACYL-TRNA DEACYLASE"/>
    <property type="match status" value="1"/>
</dbReference>
<comment type="caution">
    <text evidence="2">The sequence shown here is derived from an EMBL/GenBank/DDBJ whole genome shotgun (WGS) entry which is preliminary data.</text>
</comment>
<accession>A0ABS2TD53</accession>
<organism evidence="2 3">
    <name type="scientific">Flaviflexus equikiangi</name>
    <dbReference type="NCBI Taxonomy" id="2758573"/>
    <lineage>
        <taxon>Bacteria</taxon>
        <taxon>Bacillati</taxon>
        <taxon>Actinomycetota</taxon>
        <taxon>Actinomycetes</taxon>
        <taxon>Actinomycetales</taxon>
        <taxon>Actinomycetaceae</taxon>
        <taxon>Flaviflexus</taxon>
    </lineage>
</organism>
<protein>
    <submittedName>
        <fullName evidence="2">TatD family hydrolase</fullName>
    </submittedName>
</protein>
<dbReference type="EMBL" id="JAFFJS010000001">
    <property type="protein sequence ID" value="MBM9432574.1"/>
    <property type="molecule type" value="Genomic_DNA"/>
</dbReference>
<dbReference type="Proteomes" id="UP000705983">
    <property type="component" value="Unassembled WGS sequence"/>
</dbReference>
<dbReference type="CDD" id="cd01310">
    <property type="entry name" value="TatD_DNAse"/>
    <property type="match status" value="1"/>
</dbReference>
<dbReference type="InterPro" id="IPR001130">
    <property type="entry name" value="TatD-like"/>
</dbReference>
<name>A0ABS2TD53_9ACTO</name>
<evidence type="ECO:0000313" key="3">
    <source>
        <dbReference type="Proteomes" id="UP000705983"/>
    </source>
</evidence>
<dbReference type="PANTHER" id="PTHR46124:SF2">
    <property type="entry name" value="D-AMINOACYL-TRNA DEACYLASE"/>
    <property type="match status" value="1"/>
</dbReference>
<dbReference type="PROSITE" id="PS01090">
    <property type="entry name" value="TATD_2"/>
    <property type="match status" value="1"/>
</dbReference>
<dbReference type="SUPFAM" id="SSF51556">
    <property type="entry name" value="Metallo-dependent hydrolases"/>
    <property type="match status" value="1"/>
</dbReference>
<dbReference type="InterPro" id="IPR032466">
    <property type="entry name" value="Metal_Hydrolase"/>
</dbReference>
<dbReference type="PIRSF" id="PIRSF005902">
    <property type="entry name" value="DNase_TatD"/>
    <property type="match status" value="1"/>
</dbReference>
<dbReference type="PROSITE" id="PS01091">
    <property type="entry name" value="TATD_3"/>
    <property type="match status" value="1"/>
</dbReference>